<dbReference type="EMBL" id="HG994366">
    <property type="protein sequence ID" value="CAF1902894.1"/>
    <property type="molecule type" value="Genomic_DNA"/>
</dbReference>
<protein>
    <submittedName>
        <fullName evidence="2">(rape) hypothetical protein</fullName>
    </submittedName>
    <submittedName>
        <fullName evidence="3">BnaC02g45870D protein</fullName>
    </submittedName>
</protein>
<dbReference type="STRING" id="3708.A0A078IR91"/>
<dbReference type="Gramene" id="CDY51613">
    <property type="protein sequence ID" value="CDY51613"/>
    <property type="gene ID" value="GSBRNA2T00003845001"/>
</dbReference>
<evidence type="ECO:0000256" key="1">
    <source>
        <dbReference type="SAM" id="Phobius"/>
    </source>
</evidence>
<reference evidence="3" key="2">
    <citation type="submission" date="2014-06" db="EMBL/GenBank/DDBJ databases">
        <authorList>
            <person name="Genoscope - CEA"/>
        </authorList>
    </citation>
    <scope>NUCLEOTIDE SEQUENCE</scope>
</reference>
<name>A0A078IR91_BRANA</name>
<dbReference type="Proteomes" id="UP000028999">
    <property type="component" value="Unassembled WGS sequence"/>
</dbReference>
<keyword evidence="1" id="KW-1133">Transmembrane helix</keyword>
<keyword evidence="1" id="KW-0472">Membrane</keyword>
<gene>
    <name evidence="3" type="primary">BnaC02g45870D</name>
    <name evidence="2" type="ORF">DARMORV10_C02P23140.1</name>
    <name evidence="3" type="ORF">GSBRNA2T00003845001</name>
</gene>
<accession>A0A078IR91</accession>
<reference evidence="3 4" key="1">
    <citation type="journal article" date="2014" name="Science">
        <title>Plant genetics. Early allopolyploid evolution in the post-Neolithic Brassica napus oilseed genome.</title>
        <authorList>
            <person name="Chalhoub B."/>
            <person name="Denoeud F."/>
            <person name="Liu S."/>
            <person name="Parkin I.A."/>
            <person name="Tang H."/>
            <person name="Wang X."/>
            <person name="Chiquet J."/>
            <person name="Belcram H."/>
            <person name="Tong C."/>
            <person name="Samans B."/>
            <person name="Correa M."/>
            <person name="Da Silva C."/>
            <person name="Just J."/>
            <person name="Falentin C."/>
            <person name="Koh C.S."/>
            <person name="Le Clainche I."/>
            <person name="Bernard M."/>
            <person name="Bento P."/>
            <person name="Noel B."/>
            <person name="Labadie K."/>
            <person name="Alberti A."/>
            <person name="Charles M."/>
            <person name="Arnaud D."/>
            <person name="Guo H."/>
            <person name="Daviaud C."/>
            <person name="Alamery S."/>
            <person name="Jabbari K."/>
            <person name="Zhao M."/>
            <person name="Edger P.P."/>
            <person name="Chelaifa H."/>
            <person name="Tack D."/>
            <person name="Lassalle G."/>
            <person name="Mestiri I."/>
            <person name="Schnel N."/>
            <person name="Le Paslier M.C."/>
            <person name="Fan G."/>
            <person name="Renault V."/>
            <person name="Bayer P.E."/>
            <person name="Golicz A.A."/>
            <person name="Manoli S."/>
            <person name="Lee T.H."/>
            <person name="Thi V.H."/>
            <person name="Chalabi S."/>
            <person name="Hu Q."/>
            <person name="Fan C."/>
            <person name="Tollenaere R."/>
            <person name="Lu Y."/>
            <person name="Battail C."/>
            <person name="Shen J."/>
            <person name="Sidebottom C.H."/>
            <person name="Wang X."/>
            <person name="Canaguier A."/>
            <person name="Chauveau A."/>
            <person name="Berard A."/>
            <person name="Deniot G."/>
            <person name="Guan M."/>
            <person name="Liu Z."/>
            <person name="Sun F."/>
            <person name="Lim Y.P."/>
            <person name="Lyons E."/>
            <person name="Town C.D."/>
            <person name="Bancroft I."/>
            <person name="Wang X."/>
            <person name="Meng J."/>
            <person name="Ma J."/>
            <person name="Pires J.C."/>
            <person name="King G.J."/>
            <person name="Brunel D."/>
            <person name="Delourme R."/>
            <person name="Renard M."/>
            <person name="Aury J.M."/>
            <person name="Adams K.L."/>
            <person name="Batley J."/>
            <person name="Snowdon R.J."/>
            <person name="Tost J."/>
            <person name="Edwards D."/>
            <person name="Zhou Y."/>
            <person name="Hua W."/>
            <person name="Sharpe A.G."/>
            <person name="Paterson A.H."/>
            <person name="Guan C."/>
            <person name="Wincker P."/>
        </authorList>
    </citation>
    <scope>NUCLEOTIDE SEQUENCE [LARGE SCALE GENOMIC DNA]</scope>
    <source>
        <strain evidence="4">cv. Darmor-bzh</strain>
    </source>
</reference>
<sequence length="109" mass="12827">MVEKKHCLFSHFATSFLMCTSNLTDSPKLLLIDDVIMPTQDTIQVHSLILLLFVCFRKVVILLLMISLLHLNIHTDSVKRDHAHNLQVHAYMFRNEHEYLHFKLHPRPI</sequence>
<evidence type="ECO:0000313" key="3">
    <source>
        <dbReference type="EMBL" id="CDY51613.1"/>
    </source>
</evidence>
<evidence type="ECO:0000313" key="2">
    <source>
        <dbReference type="EMBL" id="CAF1902894.1"/>
    </source>
</evidence>
<dbReference type="EMBL" id="LK033012">
    <property type="protein sequence ID" value="CDY51613.1"/>
    <property type="molecule type" value="Genomic_DNA"/>
</dbReference>
<proteinExistence type="predicted"/>
<organism evidence="3 4">
    <name type="scientific">Brassica napus</name>
    <name type="common">Rape</name>
    <dbReference type="NCBI Taxonomy" id="3708"/>
    <lineage>
        <taxon>Eukaryota</taxon>
        <taxon>Viridiplantae</taxon>
        <taxon>Streptophyta</taxon>
        <taxon>Embryophyta</taxon>
        <taxon>Tracheophyta</taxon>
        <taxon>Spermatophyta</taxon>
        <taxon>Magnoliopsida</taxon>
        <taxon>eudicotyledons</taxon>
        <taxon>Gunneridae</taxon>
        <taxon>Pentapetalae</taxon>
        <taxon>rosids</taxon>
        <taxon>malvids</taxon>
        <taxon>Brassicales</taxon>
        <taxon>Brassicaceae</taxon>
        <taxon>Brassiceae</taxon>
        <taxon>Brassica</taxon>
    </lineage>
</organism>
<dbReference type="AlphaFoldDB" id="A0A078IR91"/>
<dbReference type="PaxDb" id="3708-A0A078IR91"/>
<keyword evidence="1" id="KW-0812">Transmembrane</keyword>
<reference evidence="2" key="3">
    <citation type="submission" date="2021-01" db="EMBL/GenBank/DDBJ databases">
        <authorList>
            <consortium name="Genoscope - CEA"/>
            <person name="William W."/>
        </authorList>
    </citation>
    <scope>NUCLEOTIDE SEQUENCE</scope>
</reference>
<dbReference type="Proteomes" id="UP001295469">
    <property type="component" value="Chromosome C02"/>
</dbReference>
<keyword evidence="4" id="KW-1185">Reference proteome</keyword>
<feature type="transmembrane region" description="Helical" evidence="1">
    <location>
        <begin position="47"/>
        <end position="71"/>
    </location>
</feature>
<evidence type="ECO:0000313" key="4">
    <source>
        <dbReference type="Proteomes" id="UP000028999"/>
    </source>
</evidence>